<sequence>MKECALCYKKSELKKSHIIPRFVTDWIKKTGPTGFLRGTETDFRRRVQDGFKEELLCVDCEGLFSKSEKIFAEKVFRPYLNGYKSEFEYEEWIRYFITSVNWRILYIELMSYLNKTREISNKNISLVTNVIMGLREYLLGRGEFPKGVETHLYFIDDLSFINHADLYPICFFKRSIFGSLLENDEPEYCYIYSNLCGILIVTAIKKTSMDIWQNTLITEVGIITTKQLMGSPVLGKLSMILKDASKGKIPKEQARNILEVMKENEKKVLKSKFIEEFSKDIELNELWEKIYRKE</sequence>
<organism evidence="1 2">
    <name type="scientific">Tissierella praeacuta DSM 18095</name>
    <dbReference type="NCBI Taxonomy" id="1123404"/>
    <lineage>
        <taxon>Bacteria</taxon>
        <taxon>Bacillati</taxon>
        <taxon>Bacillota</taxon>
        <taxon>Tissierellia</taxon>
        <taxon>Tissierellales</taxon>
        <taxon>Tissierellaceae</taxon>
        <taxon>Tissierella</taxon>
    </lineage>
</organism>
<dbReference type="AlphaFoldDB" id="A0A1M4YMA8"/>
<dbReference type="RefSeq" id="WP_072977204.1">
    <property type="nucleotide sequence ID" value="NZ_FQTY01000018.1"/>
</dbReference>
<reference evidence="2" key="1">
    <citation type="submission" date="2016-11" db="EMBL/GenBank/DDBJ databases">
        <authorList>
            <person name="Varghese N."/>
            <person name="Submissions S."/>
        </authorList>
    </citation>
    <scope>NUCLEOTIDE SEQUENCE [LARGE SCALE GENOMIC DNA]</scope>
    <source>
        <strain evidence="2">DSM 18095</strain>
    </source>
</reference>
<evidence type="ECO:0000313" key="2">
    <source>
        <dbReference type="Proteomes" id="UP000184114"/>
    </source>
</evidence>
<evidence type="ECO:0000313" key="1">
    <source>
        <dbReference type="EMBL" id="SHF06955.1"/>
    </source>
</evidence>
<gene>
    <name evidence="1" type="ORF">SAMN02745784_02698</name>
</gene>
<evidence type="ECO:0008006" key="3">
    <source>
        <dbReference type="Google" id="ProtNLM"/>
    </source>
</evidence>
<name>A0A1M4YMA8_9FIRM</name>
<dbReference type="Proteomes" id="UP000184114">
    <property type="component" value="Unassembled WGS sequence"/>
</dbReference>
<dbReference type="GeneID" id="90995462"/>
<protein>
    <recommendedName>
        <fullName evidence="3">HNH endonuclease</fullName>
    </recommendedName>
</protein>
<proteinExistence type="predicted"/>
<dbReference type="EMBL" id="FQTY01000018">
    <property type="protein sequence ID" value="SHF06955.1"/>
    <property type="molecule type" value="Genomic_DNA"/>
</dbReference>
<keyword evidence="2" id="KW-1185">Reference proteome</keyword>
<accession>A0A1M4YMA8</accession>